<reference evidence="2 3" key="1">
    <citation type="submission" date="2024-02" db="EMBL/GenBank/DDBJ databases">
        <title>Chromosome-scale genome assembly of the rough periwinkle Littorina saxatilis.</title>
        <authorList>
            <person name="De Jode A."/>
            <person name="Faria R."/>
            <person name="Formenti G."/>
            <person name="Sims Y."/>
            <person name="Smith T.P."/>
            <person name="Tracey A."/>
            <person name="Wood J.M.D."/>
            <person name="Zagrodzka Z.B."/>
            <person name="Johannesson K."/>
            <person name="Butlin R.K."/>
            <person name="Leder E.H."/>
        </authorList>
    </citation>
    <scope>NUCLEOTIDE SEQUENCE [LARGE SCALE GENOMIC DNA]</scope>
    <source>
        <strain evidence="2">Snail1</strain>
        <tissue evidence="2">Muscle</tissue>
    </source>
</reference>
<gene>
    <name evidence="2" type="ORF">V1264_014145</name>
</gene>
<feature type="region of interest" description="Disordered" evidence="1">
    <location>
        <begin position="1"/>
        <end position="351"/>
    </location>
</feature>
<feature type="compositionally biased region" description="Polar residues" evidence="1">
    <location>
        <begin position="185"/>
        <end position="200"/>
    </location>
</feature>
<feature type="compositionally biased region" description="Polar residues" evidence="1">
    <location>
        <begin position="334"/>
        <end position="351"/>
    </location>
</feature>
<accession>A0AAN9BRN8</accession>
<organism evidence="2 3">
    <name type="scientific">Littorina saxatilis</name>
    <dbReference type="NCBI Taxonomy" id="31220"/>
    <lineage>
        <taxon>Eukaryota</taxon>
        <taxon>Metazoa</taxon>
        <taxon>Spiralia</taxon>
        <taxon>Lophotrochozoa</taxon>
        <taxon>Mollusca</taxon>
        <taxon>Gastropoda</taxon>
        <taxon>Caenogastropoda</taxon>
        <taxon>Littorinimorpha</taxon>
        <taxon>Littorinoidea</taxon>
        <taxon>Littorinidae</taxon>
        <taxon>Littorina</taxon>
    </lineage>
</organism>
<evidence type="ECO:0000313" key="3">
    <source>
        <dbReference type="Proteomes" id="UP001374579"/>
    </source>
</evidence>
<sequence>MTDQKASLPRVSSATPHRNGSAQRNTASKTPMAAPRTQRPTSFMHATQSSAQAATARQTNSTPRGNPPQGNPPRTRPAPVRSLSSPLGRSNSVRLSKKERRWSERLADPKSPTTYADHFKDPVDMSDKLRSLNLERPPSRPSSSGSGNGGDTTYDQTFRWPRGRGSSSFRLFHPSGEESAKQGGAYSNAQSTKSSSTTANAVLKDKPSSGDREGASAPTARPASGSNGVSGLNSRSSATAAGTSRSVSVSKKNDLLQARDSAQNSVSSGDRKSSASSSESVPPAVKQSGSKDTTYTSQPANGIGPVSQRNSQSYKTANGTAGSDSITPRGRAPQQKSSSPFVYGSDSGSCI</sequence>
<evidence type="ECO:0000256" key="1">
    <source>
        <dbReference type="SAM" id="MobiDB-lite"/>
    </source>
</evidence>
<dbReference type="Proteomes" id="UP001374579">
    <property type="component" value="Unassembled WGS sequence"/>
</dbReference>
<feature type="compositionally biased region" description="Basic and acidic residues" evidence="1">
    <location>
        <begin position="117"/>
        <end position="130"/>
    </location>
</feature>
<name>A0AAN9BRN8_9CAEN</name>
<feature type="compositionally biased region" description="Polar residues" evidence="1">
    <location>
        <begin position="82"/>
        <end position="94"/>
    </location>
</feature>
<keyword evidence="3" id="KW-1185">Reference proteome</keyword>
<evidence type="ECO:0000313" key="2">
    <source>
        <dbReference type="EMBL" id="KAK7110233.1"/>
    </source>
</evidence>
<protein>
    <submittedName>
        <fullName evidence="2">Uncharacterized protein</fullName>
    </submittedName>
</protein>
<proteinExistence type="predicted"/>
<feature type="compositionally biased region" description="Low complexity" evidence="1">
    <location>
        <begin position="131"/>
        <end position="145"/>
    </location>
</feature>
<feature type="compositionally biased region" description="Low complexity" evidence="1">
    <location>
        <begin position="234"/>
        <end position="250"/>
    </location>
</feature>
<feature type="compositionally biased region" description="Polar residues" evidence="1">
    <location>
        <begin position="307"/>
        <end position="326"/>
    </location>
</feature>
<feature type="compositionally biased region" description="Pro residues" evidence="1">
    <location>
        <begin position="65"/>
        <end position="76"/>
    </location>
</feature>
<feature type="compositionally biased region" description="Polar residues" evidence="1">
    <location>
        <begin position="287"/>
        <end position="300"/>
    </location>
</feature>
<feature type="compositionally biased region" description="Polar residues" evidence="1">
    <location>
        <begin position="224"/>
        <end position="233"/>
    </location>
</feature>
<feature type="compositionally biased region" description="Basic and acidic residues" evidence="1">
    <location>
        <begin position="203"/>
        <end position="214"/>
    </location>
</feature>
<feature type="compositionally biased region" description="Polar residues" evidence="1">
    <location>
        <begin position="1"/>
        <end position="29"/>
    </location>
</feature>
<dbReference type="AlphaFoldDB" id="A0AAN9BRN8"/>
<dbReference type="EMBL" id="JBAMIC010000003">
    <property type="protein sequence ID" value="KAK7110233.1"/>
    <property type="molecule type" value="Genomic_DNA"/>
</dbReference>
<feature type="compositionally biased region" description="Low complexity" evidence="1">
    <location>
        <begin position="46"/>
        <end position="64"/>
    </location>
</feature>
<comment type="caution">
    <text evidence="2">The sequence shown here is derived from an EMBL/GenBank/DDBJ whole genome shotgun (WGS) entry which is preliminary data.</text>
</comment>